<gene>
    <name evidence="2" type="ORF">CVT25_013570</name>
</gene>
<name>A0A409XT17_PSICY</name>
<comment type="caution">
    <text evidence="2">The sequence shown here is derived from an EMBL/GenBank/DDBJ whole genome shotgun (WGS) entry which is preliminary data.</text>
</comment>
<evidence type="ECO:0000256" key="1">
    <source>
        <dbReference type="SAM" id="MobiDB-lite"/>
    </source>
</evidence>
<evidence type="ECO:0000313" key="3">
    <source>
        <dbReference type="Proteomes" id="UP000283269"/>
    </source>
</evidence>
<feature type="region of interest" description="Disordered" evidence="1">
    <location>
        <begin position="1"/>
        <end position="35"/>
    </location>
</feature>
<reference evidence="2 3" key="1">
    <citation type="journal article" date="2018" name="Evol. Lett.">
        <title>Horizontal gene cluster transfer increased hallucinogenic mushroom diversity.</title>
        <authorList>
            <person name="Reynolds H.T."/>
            <person name="Vijayakumar V."/>
            <person name="Gluck-Thaler E."/>
            <person name="Korotkin H.B."/>
            <person name="Matheny P.B."/>
            <person name="Slot J.C."/>
        </authorList>
    </citation>
    <scope>NUCLEOTIDE SEQUENCE [LARGE SCALE GENOMIC DNA]</scope>
    <source>
        <strain evidence="2 3">2631</strain>
    </source>
</reference>
<protein>
    <submittedName>
        <fullName evidence="2">Uncharacterized protein</fullName>
    </submittedName>
</protein>
<sequence length="159" mass="18074">MYRTCPNPKRCDAKSANSSKCSVTARRPEDPQGQKHRCAQFVKIKQGLSNGWRIRISNMNKEETHPQEMWRRRGDNRPANMNEECDNSLSKENSSFILQNGLSNPFILTGKTDRTPGSLHESEALRGLGLQSKVVQRLMSDVVSPMPRDLQFSRTEKNA</sequence>
<feature type="compositionally biased region" description="Basic and acidic residues" evidence="1">
    <location>
        <begin position="60"/>
        <end position="76"/>
    </location>
</feature>
<keyword evidence="3" id="KW-1185">Reference proteome</keyword>
<proteinExistence type="predicted"/>
<dbReference type="InParanoid" id="A0A409XT17"/>
<evidence type="ECO:0000313" key="2">
    <source>
        <dbReference type="EMBL" id="PPQ93860.1"/>
    </source>
</evidence>
<dbReference type="EMBL" id="NHYD01000598">
    <property type="protein sequence ID" value="PPQ93860.1"/>
    <property type="molecule type" value="Genomic_DNA"/>
</dbReference>
<dbReference type="Proteomes" id="UP000283269">
    <property type="component" value="Unassembled WGS sequence"/>
</dbReference>
<organism evidence="2 3">
    <name type="scientific">Psilocybe cyanescens</name>
    <dbReference type="NCBI Taxonomy" id="93625"/>
    <lineage>
        <taxon>Eukaryota</taxon>
        <taxon>Fungi</taxon>
        <taxon>Dikarya</taxon>
        <taxon>Basidiomycota</taxon>
        <taxon>Agaricomycotina</taxon>
        <taxon>Agaricomycetes</taxon>
        <taxon>Agaricomycetidae</taxon>
        <taxon>Agaricales</taxon>
        <taxon>Agaricineae</taxon>
        <taxon>Strophariaceae</taxon>
        <taxon>Psilocybe</taxon>
    </lineage>
</organism>
<accession>A0A409XT17</accession>
<feature type="region of interest" description="Disordered" evidence="1">
    <location>
        <begin position="58"/>
        <end position="90"/>
    </location>
</feature>
<dbReference type="AlphaFoldDB" id="A0A409XT17"/>